<evidence type="ECO:0000313" key="5">
    <source>
        <dbReference type="Proteomes" id="UP000216725"/>
    </source>
</evidence>
<dbReference type="InterPro" id="IPR011089">
    <property type="entry name" value="GmrSD_C"/>
</dbReference>
<dbReference type="PANTHER" id="PTHR24094:SF15">
    <property type="entry name" value="AMP-DEPENDENT SYNTHETASE_LIGASE DOMAIN-CONTAINING PROTEIN-RELATED"/>
    <property type="match status" value="1"/>
</dbReference>
<reference evidence="4 5" key="1">
    <citation type="journal article" date="2017" name="BMC Genomics">
        <title>Comparative genomic and phylogenomic analyses of the Bifidobacteriaceae family.</title>
        <authorList>
            <person name="Lugli G.A."/>
            <person name="Milani C."/>
            <person name="Turroni F."/>
            <person name="Duranti S."/>
            <person name="Mancabelli L."/>
            <person name="Mangifesta M."/>
            <person name="Ferrario C."/>
            <person name="Modesto M."/>
            <person name="Mattarelli P."/>
            <person name="Jiri K."/>
            <person name="van Sinderen D."/>
            <person name="Ventura M."/>
        </authorList>
    </citation>
    <scope>NUCLEOTIDE SEQUENCE [LARGE SCALE GENOMIC DNA]</scope>
    <source>
        <strain evidence="4 5">DSM 24742</strain>
    </source>
</reference>
<dbReference type="PANTHER" id="PTHR24094">
    <property type="entry name" value="SECRETED PROTEIN"/>
    <property type="match status" value="1"/>
</dbReference>
<feature type="signal peptide" evidence="2">
    <location>
        <begin position="1"/>
        <end position="24"/>
    </location>
</feature>
<evidence type="ECO:0000256" key="2">
    <source>
        <dbReference type="SAM" id="SignalP"/>
    </source>
</evidence>
<dbReference type="AlphaFoldDB" id="A0A261F0D1"/>
<feature type="region of interest" description="Disordered" evidence="1">
    <location>
        <begin position="346"/>
        <end position="370"/>
    </location>
</feature>
<comment type="caution">
    <text evidence="4">The sequence shown here is derived from an EMBL/GenBank/DDBJ whole genome shotgun (WGS) entry which is preliminary data.</text>
</comment>
<dbReference type="Pfam" id="PF07510">
    <property type="entry name" value="GmrSD_C"/>
    <property type="match status" value="1"/>
</dbReference>
<dbReference type="OrthoDB" id="5196645at2"/>
<protein>
    <submittedName>
        <fullName evidence="4">Calcium-binding protein</fullName>
    </submittedName>
</protein>
<keyword evidence="5" id="KW-1185">Reference proteome</keyword>
<keyword evidence="2" id="KW-0732">Signal</keyword>
<feature type="region of interest" description="Disordered" evidence="1">
    <location>
        <begin position="25"/>
        <end position="85"/>
    </location>
</feature>
<dbReference type="EMBL" id="MWWR01000003">
    <property type="protein sequence ID" value="OZG52569.1"/>
    <property type="molecule type" value="Genomic_DNA"/>
</dbReference>
<dbReference type="InterPro" id="IPR008613">
    <property type="entry name" value="Excalibur_Ca-bd_domain"/>
</dbReference>
<evidence type="ECO:0000256" key="1">
    <source>
        <dbReference type="SAM" id="MobiDB-lite"/>
    </source>
</evidence>
<sequence length="370" mass="38058">MLHSKKFWIAVLAFLLLIAIPQCSGGTKSDTQPTAEASASSSSPESSEPTDTASSSTPAPADTDTATTDAAPAPENTAAAASGDAAQGTLATTVLDALPVKGRAPKTGYSRDQFGQAWSDVDHNGCDTRNDILKRDMTNVTFKSGTHDCVVLTGTLDDPYTGTTIQFQRGQGTSTAVQIDHVVALSDAWQTGAQQLSSDQRLQLANDPYNLLAVDGPANEQKSDSDAASWLPSNTAFRCEYVARQIGVKSKYSLWVTQGEKSAMQTVLSSCPTQTVPTDGGVSQGAKVATAAAAQNSTAQASSGSGSGSNSGAAAAQQPAQTADSGSSDVYYGSCSDVRAAGKAPLYAGQPGYRSGLDRDHDGVACEAKK</sequence>
<feature type="chain" id="PRO_5039273398" evidence="2">
    <location>
        <begin position="25"/>
        <end position="370"/>
    </location>
</feature>
<evidence type="ECO:0000259" key="3">
    <source>
        <dbReference type="SMART" id="SM00894"/>
    </source>
</evidence>
<feature type="domain" description="Excalibur calcium-binding" evidence="3">
    <location>
        <begin position="331"/>
        <end position="367"/>
    </location>
</feature>
<name>A0A261F0D1_9BIFI</name>
<evidence type="ECO:0000313" key="4">
    <source>
        <dbReference type="EMBL" id="OZG52569.1"/>
    </source>
</evidence>
<feature type="compositionally biased region" description="Low complexity" evidence="1">
    <location>
        <begin position="33"/>
        <end position="85"/>
    </location>
</feature>
<feature type="compositionally biased region" description="Low complexity" evidence="1">
    <location>
        <begin position="299"/>
        <end position="323"/>
    </location>
</feature>
<accession>A0A261F0D1</accession>
<dbReference type="SMART" id="SM00894">
    <property type="entry name" value="Excalibur"/>
    <property type="match status" value="1"/>
</dbReference>
<organism evidence="4 5">
    <name type="scientific">Pseudoscardovia radai</name>
    <dbReference type="NCBI Taxonomy" id="987066"/>
    <lineage>
        <taxon>Bacteria</taxon>
        <taxon>Bacillati</taxon>
        <taxon>Actinomycetota</taxon>
        <taxon>Actinomycetes</taxon>
        <taxon>Bifidobacteriales</taxon>
        <taxon>Bifidobacteriaceae</taxon>
        <taxon>Pseudoscardovia</taxon>
    </lineage>
</organism>
<feature type="compositionally biased region" description="Basic and acidic residues" evidence="1">
    <location>
        <begin position="356"/>
        <end position="370"/>
    </location>
</feature>
<dbReference type="Pfam" id="PF05901">
    <property type="entry name" value="Excalibur"/>
    <property type="match status" value="1"/>
</dbReference>
<gene>
    <name evidence="4" type="ORF">PSRA_0301</name>
</gene>
<feature type="region of interest" description="Disordered" evidence="1">
    <location>
        <begin position="299"/>
        <end position="330"/>
    </location>
</feature>
<dbReference type="Proteomes" id="UP000216725">
    <property type="component" value="Unassembled WGS sequence"/>
</dbReference>
<proteinExistence type="predicted"/>